<evidence type="ECO:0000313" key="3">
    <source>
        <dbReference type="Proteomes" id="UP000837801"/>
    </source>
</evidence>
<sequence>MPRKFKQVDVFTKVAFKGNAVAVFFDADDLNDDQMQQIATWTNLSEATFVLKPTTEKADYQLRIFTPAQELPFAGHPTVGSAFALLESGLVKPNSSGQLIQECKAGLIPIDVGNDYSIKFRLPKPVIVDFAKDSEITSDTADALGITVEDIVEEQASVLVGPNWLVTKLKDSDSILNLEPNYSKVTALSLKYGVDGIQTFGEYPNVGDKIESRTFAPTTGTNEDFACGSGAGSIGVFINKTSKSKFTSAQVKNIEQGRKCQRDARIQVTISGDDVFVGGFAVSVIDGECIL</sequence>
<dbReference type="InterPro" id="IPR003719">
    <property type="entry name" value="Phenazine_PhzF-like"/>
</dbReference>
<dbReference type="Proteomes" id="UP000837801">
    <property type="component" value="Unassembled WGS sequence"/>
</dbReference>
<dbReference type="EMBL" id="CAKXYY010000054">
    <property type="protein sequence ID" value="CAH2356091.1"/>
    <property type="molecule type" value="Genomic_DNA"/>
</dbReference>
<proteinExistence type="predicted"/>
<dbReference type="AlphaFoldDB" id="A0A9P0QWS0"/>
<dbReference type="OrthoDB" id="75169at2759"/>
<name>A0A9P0QWS0_9ASCO</name>
<reference evidence="2" key="1">
    <citation type="submission" date="2022-03" db="EMBL/GenBank/DDBJ databases">
        <authorList>
            <person name="Legras J.-L."/>
            <person name="Devillers H."/>
            <person name="Grondin C."/>
        </authorList>
    </citation>
    <scope>NUCLEOTIDE SEQUENCE</scope>
    <source>
        <strain evidence="2">CLIB 1423</strain>
    </source>
</reference>
<evidence type="ECO:0000256" key="1">
    <source>
        <dbReference type="PIRSR" id="PIRSR016184-1"/>
    </source>
</evidence>
<protein>
    <submittedName>
        <fullName evidence="2">Uncharacterized isomerase Yhi9p</fullName>
    </submittedName>
</protein>
<dbReference type="Gene3D" id="3.10.310.10">
    <property type="entry name" value="Diaminopimelate Epimerase, Chain A, domain 1"/>
    <property type="match status" value="2"/>
</dbReference>
<accession>A0A9P0QWS0</accession>
<evidence type="ECO:0000313" key="2">
    <source>
        <dbReference type="EMBL" id="CAH2356091.1"/>
    </source>
</evidence>
<dbReference type="PIRSF" id="PIRSF016184">
    <property type="entry name" value="PhzC_PhzF"/>
    <property type="match status" value="1"/>
</dbReference>
<dbReference type="GO" id="GO:0016853">
    <property type="term" value="F:isomerase activity"/>
    <property type="evidence" value="ECO:0007669"/>
    <property type="project" value="UniProtKB-KW"/>
</dbReference>
<gene>
    <name evidence="2" type="ORF">CLIB1423_54S00122</name>
</gene>
<dbReference type="GO" id="GO:0005737">
    <property type="term" value="C:cytoplasm"/>
    <property type="evidence" value="ECO:0007669"/>
    <property type="project" value="TreeGrafter"/>
</dbReference>
<organism evidence="2 3">
    <name type="scientific">[Candida] railenensis</name>
    <dbReference type="NCBI Taxonomy" id="45579"/>
    <lineage>
        <taxon>Eukaryota</taxon>
        <taxon>Fungi</taxon>
        <taxon>Dikarya</taxon>
        <taxon>Ascomycota</taxon>
        <taxon>Saccharomycotina</taxon>
        <taxon>Pichiomycetes</taxon>
        <taxon>Debaryomycetaceae</taxon>
        <taxon>Kurtzmaniella</taxon>
    </lineage>
</organism>
<comment type="caution">
    <text evidence="2">The sequence shown here is derived from an EMBL/GenBank/DDBJ whole genome shotgun (WGS) entry which is preliminary data.</text>
</comment>
<dbReference type="Pfam" id="PF02567">
    <property type="entry name" value="PhzC-PhzF"/>
    <property type="match status" value="1"/>
</dbReference>
<feature type="active site" evidence="1">
    <location>
        <position position="46"/>
    </location>
</feature>
<dbReference type="PANTHER" id="PTHR13774">
    <property type="entry name" value="PHENAZINE BIOSYNTHESIS PROTEIN"/>
    <property type="match status" value="1"/>
</dbReference>
<dbReference type="NCBIfam" id="TIGR00654">
    <property type="entry name" value="PhzF_family"/>
    <property type="match status" value="1"/>
</dbReference>
<keyword evidence="3" id="KW-1185">Reference proteome</keyword>
<dbReference type="SUPFAM" id="SSF54506">
    <property type="entry name" value="Diaminopimelate epimerase-like"/>
    <property type="match status" value="1"/>
</dbReference>
<dbReference type="PANTHER" id="PTHR13774:SF32">
    <property type="entry name" value="ANTISENSE-ENHANCING SEQUENCE 1"/>
    <property type="match status" value="1"/>
</dbReference>
<keyword evidence="2" id="KW-0413">Isomerase</keyword>